<evidence type="ECO:0000256" key="1">
    <source>
        <dbReference type="ARBA" id="ARBA00001917"/>
    </source>
</evidence>
<dbReference type="SUPFAM" id="SSF140490">
    <property type="entry name" value="Nqo1C-terminal domain-like"/>
    <property type="match status" value="1"/>
</dbReference>
<dbReference type="eggNOG" id="COG1894">
    <property type="taxonomic scope" value="Bacteria"/>
</dbReference>
<dbReference type="InterPro" id="IPR050837">
    <property type="entry name" value="ComplexI_51kDa_subunit"/>
</dbReference>
<organism evidence="12 13">
    <name type="scientific">Acidimicrobium ferrooxidans (strain DSM 10331 / JCM 15462 / NBRC 103882 / ICP)</name>
    <dbReference type="NCBI Taxonomy" id="525909"/>
    <lineage>
        <taxon>Bacteria</taxon>
        <taxon>Bacillati</taxon>
        <taxon>Actinomycetota</taxon>
        <taxon>Acidimicrobiia</taxon>
        <taxon>Acidimicrobiales</taxon>
        <taxon>Acidimicrobiaceae</taxon>
        <taxon>Acidimicrobium</taxon>
    </lineage>
</organism>
<evidence type="ECO:0000256" key="5">
    <source>
        <dbReference type="ARBA" id="ARBA00022630"/>
    </source>
</evidence>
<evidence type="ECO:0000313" key="12">
    <source>
        <dbReference type="EMBL" id="ACU53936.1"/>
    </source>
</evidence>
<keyword evidence="4" id="KW-0004">4Fe-4S</keyword>
<dbReference type="Pfam" id="PF01512">
    <property type="entry name" value="Complex1_51K"/>
    <property type="match status" value="1"/>
</dbReference>
<evidence type="ECO:0000256" key="9">
    <source>
        <dbReference type="ARBA" id="ARBA00023014"/>
    </source>
</evidence>
<keyword evidence="7" id="KW-0479">Metal-binding</keyword>
<dbReference type="STRING" id="525909.Afer_0998"/>
<keyword evidence="5" id="KW-0285">Flavoprotein</keyword>
<protein>
    <submittedName>
        <fullName evidence="12">Respiratory-chain NADH dehydrogenase domain 51 kDa subunit</fullName>
    </submittedName>
</protein>
<comment type="cofactor">
    <cofactor evidence="2">
        <name>[4Fe-4S] cluster</name>
        <dbReference type="ChEBI" id="CHEBI:49883"/>
    </cofactor>
</comment>
<evidence type="ECO:0000256" key="3">
    <source>
        <dbReference type="ARBA" id="ARBA00007523"/>
    </source>
</evidence>
<proteinExistence type="inferred from homology"/>
<dbReference type="EMBL" id="CP001631">
    <property type="protein sequence ID" value="ACU53936.1"/>
    <property type="molecule type" value="Genomic_DNA"/>
</dbReference>
<sequence length="408" mass="42490">MTPPPRSVARLSAGWSRLVSDDLAIAELDAPPLSLDAHRAIYGSLPPRPPLATAEHIVGRGGAGFPLARKLAAVASQRGPRVVVANGAESEPGARKDKALLTHAPHLVLDGLGLATRLLEAREAIVAVEDATAADVLERAIRERSDAVRVALLDRSYLTGQETALLAALEGRPALPRFQLARVAERGYKSRPTLVANVETLAQWALAARFGTSWHQSAGTRGHDRSTRIVSIALPGSTPTVVELAPGATVRSLLDAVGVTTGLALVGGLFGELISVADERAMARVLVDRADSSDELALGAGSVLLAPSATCVVCATSELVGYLSEERAGQCGPCDRGLPELARALGAGARPAELATVARLIARRGACALPDAAAHLATAITPADAAGHQRRRCHERPFALESREPSRG</sequence>
<evidence type="ECO:0000256" key="6">
    <source>
        <dbReference type="ARBA" id="ARBA00022643"/>
    </source>
</evidence>
<dbReference type="GO" id="GO:0046872">
    <property type="term" value="F:metal ion binding"/>
    <property type="evidence" value="ECO:0007669"/>
    <property type="project" value="UniProtKB-KW"/>
</dbReference>
<dbReference type="InterPro" id="IPR037207">
    <property type="entry name" value="Nuop51_4Fe4S-bd_sf"/>
</dbReference>
<evidence type="ECO:0000259" key="11">
    <source>
        <dbReference type="Pfam" id="PF10589"/>
    </source>
</evidence>
<dbReference type="PANTHER" id="PTHR11780">
    <property type="entry name" value="NADH-UBIQUINONE OXIDOREDUCTASE FLAVOPROTEIN 1 NDUFV1"/>
    <property type="match status" value="1"/>
</dbReference>
<keyword evidence="8" id="KW-0408">Iron</keyword>
<reference evidence="12 13" key="1">
    <citation type="journal article" date="2009" name="Stand. Genomic Sci.">
        <title>Complete genome sequence of Acidimicrobium ferrooxidans type strain (ICP).</title>
        <authorList>
            <person name="Clum A."/>
            <person name="Nolan M."/>
            <person name="Lang E."/>
            <person name="Glavina Del Rio T."/>
            <person name="Tice H."/>
            <person name="Copeland A."/>
            <person name="Cheng J.F."/>
            <person name="Lucas S."/>
            <person name="Chen F."/>
            <person name="Bruce D."/>
            <person name="Goodwin L."/>
            <person name="Pitluck S."/>
            <person name="Ivanova N."/>
            <person name="Mavrommatis K."/>
            <person name="Mikhailova N."/>
            <person name="Pati A."/>
            <person name="Chen A."/>
            <person name="Palaniappan K."/>
            <person name="Goker M."/>
            <person name="Spring S."/>
            <person name="Land M."/>
            <person name="Hauser L."/>
            <person name="Chang Y.J."/>
            <person name="Jeffries C.C."/>
            <person name="Chain P."/>
            <person name="Bristow J."/>
            <person name="Eisen J.A."/>
            <person name="Markowitz V."/>
            <person name="Hugenholtz P."/>
            <person name="Kyrpides N.C."/>
            <person name="Klenk H.P."/>
            <person name="Lapidus A."/>
        </authorList>
    </citation>
    <scope>NUCLEOTIDE SEQUENCE [LARGE SCALE GENOMIC DNA]</scope>
    <source>
        <strain evidence="13">DSM 10331 / JCM 15462 / NBRC 103882 / ICP</strain>
    </source>
</reference>
<comment type="cofactor">
    <cofactor evidence="1">
        <name>FMN</name>
        <dbReference type="ChEBI" id="CHEBI:58210"/>
    </cofactor>
</comment>
<evidence type="ECO:0000256" key="8">
    <source>
        <dbReference type="ARBA" id="ARBA00023004"/>
    </source>
</evidence>
<accession>C7LYX8</accession>
<keyword evidence="13" id="KW-1185">Reference proteome</keyword>
<name>C7LYX8_ACIFD</name>
<dbReference type="GO" id="GO:0003954">
    <property type="term" value="F:NADH dehydrogenase activity"/>
    <property type="evidence" value="ECO:0007669"/>
    <property type="project" value="TreeGrafter"/>
</dbReference>
<evidence type="ECO:0000313" key="13">
    <source>
        <dbReference type="Proteomes" id="UP000000771"/>
    </source>
</evidence>
<feature type="domain" description="NADH-ubiquinone oxidoreductase 51kDa subunit FMN-binding" evidence="10">
    <location>
        <begin position="55"/>
        <end position="203"/>
    </location>
</feature>
<gene>
    <name evidence="12" type="ordered locus">Afer_0998</name>
</gene>
<dbReference type="Gene3D" id="3.40.50.11540">
    <property type="entry name" value="NADH-ubiquinone oxidoreductase 51kDa subunit"/>
    <property type="match status" value="1"/>
</dbReference>
<dbReference type="InterPro" id="IPR019575">
    <property type="entry name" value="Nuop51_4Fe4S-bd"/>
</dbReference>
<evidence type="ECO:0000256" key="7">
    <source>
        <dbReference type="ARBA" id="ARBA00022723"/>
    </source>
</evidence>
<comment type="similarity">
    <text evidence="3">Belongs to the complex I 51 kDa subunit family.</text>
</comment>
<dbReference type="HOGENOM" id="CLU_014881_0_0_11"/>
<evidence type="ECO:0000256" key="2">
    <source>
        <dbReference type="ARBA" id="ARBA00001966"/>
    </source>
</evidence>
<dbReference type="Pfam" id="PF10589">
    <property type="entry name" value="NADH_4Fe-4S"/>
    <property type="match status" value="1"/>
</dbReference>
<evidence type="ECO:0000259" key="10">
    <source>
        <dbReference type="Pfam" id="PF01512"/>
    </source>
</evidence>
<feature type="domain" description="NADH-ubiquinone oxidoreductase 51kDa subunit iron-sulphur binding" evidence="11">
    <location>
        <begin position="317"/>
        <end position="378"/>
    </location>
</feature>
<keyword evidence="6" id="KW-0288">FMN</keyword>
<dbReference type="InterPro" id="IPR037225">
    <property type="entry name" value="Nuo51_FMN-bd_sf"/>
</dbReference>
<dbReference type="KEGG" id="afo:Afer_0998"/>
<evidence type="ECO:0000256" key="4">
    <source>
        <dbReference type="ARBA" id="ARBA00022485"/>
    </source>
</evidence>
<dbReference type="GO" id="GO:0051539">
    <property type="term" value="F:4 iron, 4 sulfur cluster binding"/>
    <property type="evidence" value="ECO:0007669"/>
    <property type="project" value="UniProtKB-KW"/>
</dbReference>
<dbReference type="PANTHER" id="PTHR11780:SF10">
    <property type="entry name" value="NADH DEHYDROGENASE [UBIQUINONE] FLAVOPROTEIN 1, MITOCHONDRIAL"/>
    <property type="match status" value="1"/>
</dbReference>
<dbReference type="InterPro" id="IPR011538">
    <property type="entry name" value="Nuo51_FMN-bd"/>
</dbReference>
<dbReference type="SUPFAM" id="SSF142019">
    <property type="entry name" value="Nqo1 FMN-binding domain-like"/>
    <property type="match status" value="1"/>
</dbReference>
<dbReference type="Proteomes" id="UP000000771">
    <property type="component" value="Chromosome"/>
</dbReference>
<keyword evidence="9" id="KW-0411">Iron-sulfur</keyword>
<dbReference type="GO" id="GO:0045333">
    <property type="term" value="P:cellular respiration"/>
    <property type="evidence" value="ECO:0007669"/>
    <property type="project" value="TreeGrafter"/>
</dbReference>
<dbReference type="AlphaFoldDB" id="C7LYX8"/>